<evidence type="ECO:0000313" key="5">
    <source>
        <dbReference type="EMBL" id="CAB4305527.1"/>
    </source>
</evidence>
<accession>A0A6J5UG80</accession>
<evidence type="ECO:0000313" key="6">
    <source>
        <dbReference type="Proteomes" id="UP000507222"/>
    </source>
</evidence>
<proteinExistence type="predicted"/>
<sequence length="316" mass="34470">MSQPRVTITLGRSGQVVERGGSASDSARVHGYSGLVSGSKRSMGDRLGSNAHGLSFSAGKRQRGDGRKWSGGDKQLHDSRISRNDLRLKLLRKRLFKQTGGAVEERKRMDPRVKLSKPVHPSVRYQMLQHESETNGSSVMMKIPPSESAGDLYQVNSRRNFYSSQPRDGLRARSPPRNFDELRPASSFRAVDASRSGQFLRNGMVGGSQPTDSLLFTMKATPQAARPVAQFAPASGSMQKSSLMGDEPLTVPGLLHRLGLGKYVIIFQAEEVDMTALKQMGDKDLKELGTKKKDSSSSSAPYETATPIISTSNDAM</sequence>
<gene>
    <name evidence="4" type="ORF">CURHAP_LOCUS23934</name>
    <name evidence="5" type="ORF">ORAREDHAP_LOCUS23554</name>
</gene>
<dbReference type="InterPro" id="IPR001660">
    <property type="entry name" value="SAM"/>
</dbReference>
<feature type="region of interest" description="Disordered" evidence="2">
    <location>
        <begin position="162"/>
        <end position="182"/>
    </location>
</feature>
<evidence type="ECO:0000259" key="3">
    <source>
        <dbReference type="Pfam" id="PF00536"/>
    </source>
</evidence>
<keyword evidence="1" id="KW-0677">Repeat</keyword>
<feature type="compositionally biased region" description="Basic and acidic residues" evidence="2">
    <location>
        <begin position="103"/>
        <end position="113"/>
    </location>
</feature>
<reference evidence="4 6" key="2">
    <citation type="submission" date="2020-05" db="EMBL/GenBank/DDBJ databases">
        <authorList>
            <person name="Campoy J."/>
            <person name="Schneeberger K."/>
            <person name="Spophaly S."/>
        </authorList>
    </citation>
    <scope>NUCLEOTIDE SEQUENCE [LARGE SCALE GENOMIC DNA]</scope>
    <source>
        <strain evidence="4">PruArmRojPasFocal</strain>
    </source>
</reference>
<feature type="region of interest" description="Disordered" evidence="2">
    <location>
        <begin position="39"/>
        <end position="77"/>
    </location>
</feature>
<organism evidence="4 6">
    <name type="scientific">Prunus armeniaca</name>
    <name type="common">Apricot</name>
    <name type="synonym">Armeniaca vulgaris</name>
    <dbReference type="NCBI Taxonomy" id="36596"/>
    <lineage>
        <taxon>Eukaryota</taxon>
        <taxon>Viridiplantae</taxon>
        <taxon>Streptophyta</taxon>
        <taxon>Embryophyta</taxon>
        <taxon>Tracheophyta</taxon>
        <taxon>Spermatophyta</taxon>
        <taxon>Magnoliopsida</taxon>
        <taxon>eudicotyledons</taxon>
        <taxon>Gunneridae</taxon>
        <taxon>Pentapetalae</taxon>
        <taxon>rosids</taxon>
        <taxon>fabids</taxon>
        <taxon>Rosales</taxon>
        <taxon>Rosaceae</taxon>
        <taxon>Amygdaloideae</taxon>
        <taxon>Amygdaleae</taxon>
        <taxon>Prunus</taxon>
    </lineage>
</organism>
<dbReference type="AlphaFoldDB" id="A0A6J5UG80"/>
<dbReference type="SUPFAM" id="SSF47769">
    <property type="entry name" value="SAM/Pointed domain"/>
    <property type="match status" value="1"/>
</dbReference>
<dbReference type="Gene3D" id="1.10.150.50">
    <property type="entry name" value="Transcription Factor, Ets-1"/>
    <property type="match status" value="1"/>
</dbReference>
<evidence type="ECO:0000256" key="2">
    <source>
        <dbReference type="SAM" id="MobiDB-lite"/>
    </source>
</evidence>
<dbReference type="PANTHER" id="PTHR10627:SF74">
    <property type="entry name" value="OS08G0526500 PROTEIN"/>
    <property type="match status" value="1"/>
</dbReference>
<evidence type="ECO:0000313" key="4">
    <source>
        <dbReference type="EMBL" id="CAB4275141.1"/>
    </source>
</evidence>
<dbReference type="Proteomes" id="UP000507222">
    <property type="component" value="Unassembled WGS sequence"/>
</dbReference>
<evidence type="ECO:0000313" key="7">
    <source>
        <dbReference type="Proteomes" id="UP000507245"/>
    </source>
</evidence>
<feature type="compositionally biased region" description="Basic and acidic residues" evidence="2">
    <location>
        <begin position="62"/>
        <end position="77"/>
    </location>
</feature>
<feature type="region of interest" description="Disordered" evidence="2">
    <location>
        <begin position="99"/>
        <end position="150"/>
    </location>
</feature>
<dbReference type="EMBL" id="CAEKKB010000003">
    <property type="protein sequence ID" value="CAB4305527.1"/>
    <property type="molecule type" value="Genomic_DNA"/>
</dbReference>
<evidence type="ECO:0000256" key="1">
    <source>
        <dbReference type="ARBA" id="ARBA00022737"/>
    </source>
</evidence>
<dbReference type="Proteomes" id="UP000507245">
    <property type="component" value="Unassembled WGS sequence"/>
</dbReference>
<dbReference type="InterPro" id="IPR013761">
    <property type="entry name" value="SAM/pointed_sf"/>
</dbReference>
<reference evidence="7" key="1">
    <citation type="journal article" date="2020" name="Genome Biol.">
        <title>Gamete binning: chromosome-level and haplotype-resolved genome assembly enabled by high-throughput single-cell sequencing of gamete genomes.</title>
        <authorList>
            <person name="Campoy J.A."/>
            <person name="Sun H."/>
            <person name="Goel M."/>
            <person name="Jiao W.-B."/>
            <person name="Folz-Donahue K."/>
            <person name="Wang N."/>
            <person name="Rubio M."/>
            <person name="Liu C."/>
            <person name="Kukat C."/>
            <person name="Ruiz D."/>
            <person name="Huettel B."/>
            <person name="Schneeberger K."/>
        </authorList>
    </citation>
    <scope>NUCLEOTIDE SEQUENCE [LARGE SCALE GENOMIC DNA]</scope>
    <source>
        <strain evidence="7">cv. Rojo Pasion</strain>
    </source>
</reference>
<protein>
    <recommendedName>
        <fullName evidence="3">SAM domain-containing protein</fullName>
    </recommendedName>
</protein>
<feature type="region of interest" description="Disordered" evidence="2">
    <location>
        <begin position="288"/>
        <end position="316"/>
    </location>
</feature>
<name>A0A6J5UG80_PRUAR</name>
<feature type="compositionally biased region" description="Polar residues" evidence="2">
    <location>
        <begin position="296"/>
        <end position="316"/>
    </location>
</feature>
<keyword evidence="7" id="KW-1185">Reference proteome</keyword>
<dbReference type="EMBL" id="CAEKDK010000003">
    <property type="protein sequence ID" value="CAB4275141.1"/>
    <property type="molecule type" value="Genomic_DNA"/>
</dbReference>
<feature type="domain" description="SAM" evidence="3">
    <location>
        <begin position="250"/>
        <end position="291"/>
    </location>
</feature>
<dbReference type="Pfam" id="PF00536">
    <property type="entry name" value="SAM_1"/>
    <property type="match status" value="1"/>
</dbReference>
<dbReference type="OrthoDB" id="76949at2759"/>
<dbReference type="PANTHER" id="PTHR10627">
    <property type="entry name" value="SCP160"/>
    <property type="match status" value="1"/>
</dbReference>